<organism evidence="2 3">
    <name type="scientific">Lacibacter luteus</name>
    <dbReference type="NCBI Taxonomy" id="2508719"/>
    <lineage>
        <taxon>Bacteria</taxon>
        <taxon>Pseudomonadati</taxon>
        <taxon>Bacteroidota</taxon>
        <taxon>Chitinophagia</taxon>
        <taxon>Chitinophagales</taxon>
        <taxon>Chitinophagaceae</taxon>
        <taxon>Lacibacter</taxon>
    </lineage>
</organism>
<feature type="transmembrane region" description="Helical" evidence="1">
    <location>
        <begin position="127"/>
        <end position="146"/>
    </location>
</feature>
<evidence type="ECO:0000313" key="2">
    <source>
        <dbReference type="EMBL" id="RXK58575.1"/>
    </source>
</evidence>
<dbReference type="OrthoDB" id="796582at2"/>
<proteinExistence type="predicted"/>
<reference evidence="2 3" key="1">
    <citation type="submission" date="2019-01" db="EMBL/GenBank/DDBJ databases">
        <title>Lacibacter sp. strain TTM-7.</title>
        <authorList>
            <person name="Chen W.-M."/>
        </authorList>
    </citation>
    <scope>NUCLEOTIDE SEQUENCE [LARGE SCALE GENOMIC DNA]</scope>
    <source>
        <strain evidence="2 3">TTM-7</strain>
    </source>
</reference>
<evidence type="ECO:0000313" key="3">
    <source>
        <dbReference type="Proteomes" id="UP000290204"/>
    </source>
</evidence>
<gene>
    <name evidence="2" type="ORF">ESA94_18255</name>
</gene>
<keyword evidence="1" id="KW-1133">Transmembrane helix</keyword>
<accession>A0A4Q1CFB6</accession>
<comment type="caution">
    <text evidence="2">The sequence shown here is derived from an EMBL/GenBank/DDBJ whole genome shotgun (WGS) entry which is preliminary data.</text>
</comment>
<evidence type="ECO:0000256" key="1">
    <source>
        <dbReference type="SAM" id="Phobius"/>
    </source>
</evidence>
<protein>
    <submittedName>
        <fullName evidence="2">Uncharacterized protein</fullName>
    </submittedName>
</protein>
<feature type="transmembrane region" description="Helical" evidence="1">
    <location>
        <begin position="29"/>
        <end position="56"/>
    </location>
</feature>
<dbReference type="EMBL" id="SDHW01000006">
    <property type="protein sequence ID" value="RXK58575.1"/>
    <property type="molecule type" value="Genomic_DNA"/>
</dbReference>
<keyword evidence="1" id="KW-0472">Membrane</keyword>
<dbReference type="RefSeq" id="WP_129132378.1">
    <property type="nucleotide sequence ID" value="NZ_SDHW01000006.1"/>
</dbReference>
<keyword evidence="3" id="KW-1185">Reference proteome</keyword>
<dbReference type="Proteomes" id="UP000290204">
    <property type="component" value="Unassembled WGS sequence"/>
</dbReference>
<name>A0A4Q1CFB6_9BACT</name>
<dbReference type="AlphaFoldDB" id="A0A4Q1CFB6"/>
<keyword evidence="1" id="KW-0812">Transmembrane</keyword>
<sequence>MQYYLAGIAQVNNGYYFHQSLKPPVMIEYILEVLLSIGFFRLLLYILILFAVISVIKGSLQKINNVQTNWHKYLDHQPFSPQDFYSELSQEINAKDIPQLSLTRIEYPEGGIFSQNREYLRVSCRQYIFDVCAAPFSTGFFISYWMGELSDPMKDIFKNMPLIGRFFRKRQKTFFELDNEMLFKELISTSVKKVFDEMIEIKGKRNVAIDGQANVTAMQ</sequence>